<dbReference type="AlphaFoldDB" id="A0A4U1D8K8"/>
<organism evidence="1 2">
    <name type="scientific">Robertmurraya kyonggiensis</name>
    <dbReference type="NCBI Taxonomy" id="1037680"/>
    <lineage>
        <taxon>Bacteria</taxon>
        <taxon>Bacillati</taxon>
        <taxon>Bacillota</taxon>
        <taxon>Bacilli</taxon>
        <taxon>Bacillales</taxon>
        <taxon>Bacillaceae</taxon>
        <taxon>Robertmurraya</taxon>
    </lineage>
</organism>
<dbReference type="OrthoDB" id="2928738at2"/>
<dbReference type="EMBL" id="SWBM01000001">
    <property type="protein sequence ID" value="TKC18774.1"/>
    <property type="molecule type" value="Genomic_DNA"/>
</dbReference>
<name>A0A4U1D8K8_9BACI</name>
<accession>A0A4U1D8K8</accession>
<keyword evidence="2" id="KW-1185">Reference proteome</keyword>
<evidence type="ECO:0000313" key="2">
    <source>
        <dbReference type="Proteomes" id="UP000307756"/>
    </source>
</evidence>
<sequence>MMMAFSFFPMLMMLFYLAAIGFSIWFALSLIKAQRERNEILNEISAKLEQKSDIKKDEL</sequence>
<proteinExistence type="predicted"/>
<gene>
    <name evidence="1" type="ORF">FA727_04240</name>
</gene>
<evidence type="ECO:0000313" key="1">
    <source>
        <dbReference type="EMBL" id="TKC18774.1"/>
    </source>
</evidence>
<reference evidence="1 2" key="1">
    <citation type="journal article" date="2011" name="J. Microbiol.">
        <title>Bacillus kyonggiensis sp. nov., isolated from soil of a lettuce field.</title>
        <authorList>
            <person name="Dong K."/>
            <person name="Lee S."/>
        </authorList>
    </citation>
    <scope>NUCLEOTIDE SEQUENCE [LARGE SCALE GENOMIC DNA]</scope>
    <source>
        <strain evidence="1 2">NB22</strain>
    </source>
</reference>
<comment type="caution">
    <text evidence="1">The sequence shown here is derived from an EMBL/GenBank/DDBJ whole genome shotgun (WGS) entry which is preliminary data.</text>
</comment>
<protein>
    <submittedName>
        <fullName evidence="1">Uncharacterized protein</fullName>
    </submittedName>
</protein>
<dbReference type="Proteomes" id="UP000307756">
    <property type="component" value="Unassembled WGS sequence"/>
</dbReference>